<keyword evidence="11" id="KW-1185">Reference proteome</keyword>
<sequence length="864" mass="96428">MPEEYFKQIDEKHVSTEVDMLLWSPKLDLVALANAHGEVVLHRLSWQKVWTLAPPLETDTVGGLAWRPDSKVLAIGYRSGKLRLCDIEKGEVLHATEVEGEVTCMSWTEQKFTEANTFTSEPYGEDTSSNFLPKLQPLTKNYNENAAVSKDNLDEVVEDSKKLKDQKELNFLIVGTNKDSIHLLVYGVFPFAQAGFMIQDGSQERRVFSAVFTDDLRSLSAVVASYADESDEIDYYILTFDTTLIMSRHKEVRMLGLKYGLICCLVEHLQTTIQQMSEAWEDILTEMDSKLRKFAEEKKKTGLGTVSNDFLELLLFGNPSPELQNFLLHELTDKGLKKLGFSIETSYCNIQKLVVKHLQAVSQALVYHLSELHGMALWHDKFGILGLDPAAVQAAIKAAGSFVLCASDLQQVIDGSIKNFKAFFRWLYVVILRLSKEEVPPELGKINQQQLDFVAEFLRDNFSDFVPEDSLLFSEEGEKSKLDMSLSMSLSEPAVSTSTPTLPVPQSPVHRKPRFKMENVGQYLRKEDLAHRSNLGKNPWVQFVQSSAALRESKVLYPVDTDKSLLQLQDTLESTLQTALNGSVEAVGQTLQCSVIYHLFTLTDTQASVETKIELQPPKVFQFVDSERHQVVTIFTNNYLPHHTLYVLRQPTDVSKVEEEDVIVAVKSTGGGSANASLLNESGASSYASYNWLNSGDYSVLDIGQFDEGIMTVLLANSSQDGRPALVQLPLSAIPAGSYTSVNTTENIVNITAMETVEMGSLLTSSGSFQHLENMQAHSLSVSLRKTATVLFHSRRRVRILMMEEDDDEEDDMDDTGAGDESSLLQKSSIPDNSMRVDEEEEMEDENKENTSTSSTTEADTSAA</sequence>
<comment type="caution">
    <text evidence="10">The sequence shown here is derived from an EMBL/GenBank/DDBJ whole genome shotgun (WGS) entry which is preliminary data.</text>
</comment>
<dbReference type="AlphaFoldDB" id="A0AAN9B166"/>
<evidence type="ECO:0000259" key="8">
    <source>
        <dbReference type="Pfam" id="PF12896"/>
    </source>
</evidence>
<organism evidence="10 11">
    <name type="scientific">Littorina saxatilis</name>
    <dbReference type="NCBI Taxonomy" id="31220"/>
    <lineage>
        <taxon>Eukaryota</taxon>
        <taxon>Metazoa</taxon>
        <taxon>Spiralia</taxon>
        <taxon>Lophotrochozoa</taxon>
        <taxon>Mollusca</taxon>
        <taxon>Gastropoda</taxon>
        <taxon>Caenogastropoda</taxon>
        <taxon>Littorinimorpha</taxon>
        <taxon>Littorinoidea</taxon>
        <taxon>Littorinidae</taxon>
        <taxon>Littorina</taxon>
    </lineage>
</organism>
<evidence type="ECO:0000259" key="7">
    <source>
        <dbReference type="Pfam" id="PF12894"/>
    </source>
</evidence>
<dbReference type="InterPro" id="IPR036322">
    <property type="entry name" value="WD40_repeat_dom_sf"/>
</dbReference>
<name>A0AAN9B166_9CAEN</name>
<evidence type="ECO:0000256" key="4">
    <source>
        <dbReference type="ARBA" id="ARBA00022786"/>
    </source>
</evidence>
<dbReference type="Pfam" id="PF12894">
    <property type="entry name" value="ANAPC4_WD40"/>
    <property type="match status" value="1"/>
</dbReference>
<dbReference type="GO" id="GO:0031145">
    <property type="term" value="P:anaphase-promoting complex-dependent catabolic process"/>
    <property type="evidence" value="ECO:0007669"/>
    <property type="project" value="InterPro"/>
</dbReference>
<feature type="compositionally biased region" description="Polar residues" evidence="6">
    <location>
        <begin position="823"/>
        <end position="832"/>
    </location>
</feature>
<dbReference type="Pfam" id="PF12896">
    <property type="entry name" value="ANAPC4"/>
    <property type="match status" value="1"/>
</dbReference>
<keyword evidence="2" id="KW-0132">Cell division</keyword>
<dbReference type="PANTHER" id="PTHR13260">
    <property type="entry name" value="ANAPHASE PROMOTING COMPLEX SUBUNIT 4 APC4"/>
    <property type="match status" value="1"/>
</dbReference>
<evidence type="ECO:0000256" key="3">
    <source>
        <dbReference type="ARBA" id="ARBA00022776"/>
    </source>
</evidence>
<dbReference type="InterPro" id="IPR056358">
    <property type="entry name" value="APC4_C"/>
</dbReference>
<feature type="domain" description="Anaphase-promoting complex subunit 4 C-terminal half WD40" evidence="9">
    <location>
        <begin position="632"/>
        <end position="800"/>
    </location>
</feature>
<evidence type="ECO:0000259" key="9">
    <source>
        <dbReference type="Pfam" id="PF23405"/>
    </source>
</evidence>
<proteinExistence type="predicted"/>
<evidence type="ECO:0000313" key="11">
    <source>
        <dbReference type="Proteomes" id="UP001374579"/>
    </source>
</evidence>
<dbReference type="GO" id="GO:0034399">
    <property type="term" value="C:nuclear periphery"/>
    <property type="evidence" value="ECO:0007669"/>
    <property type="project" value="TreeGrafter"/>
</dbReference>
<evidence type="ECO:0000313" key="10">
    <source>
        <dbReference type="EMBL" id="KAK7097245.1"/>
    </source>
</evidence>
<feature type="compositionally biased region" description="Acidic residues" evidence="6">
    <location>
        <begin position="803"/>
        <end position="818"/>
    </location>
</feature>
<dbReference type="Proteomes" id="UP001374579">
    <property type="component" value="Unassembled WGS sequence"/>
</dbReference>
<feature type="domain" description="Anaphase-promoting complex subunit 4 long" evidence="8">
    <location>
        <begin position="237"/>
        <end position="437"/>
    </location>
</feature>
<dbReference type="InterPro" id="IPR024789">
    <property type="entry name" value="APC4"/>
</dbReference>
<dbReference type="SUPFAM" id="SSF50978">
    <property type="entry name" value="WD40 repeat-like"/>
    <property type="match status" value="1"/>
</dbReference>
<dbReference type="InterPro" id="IPR015943">
    <property type="entry name" value="WD40/YVTN_repeat-like_dom_sf"/>
</dbReference>
<dbReference type="GO" id="GO:0070979">
    <property type="term" value="P:protein K11-linked ubiquitination"/>
    <property type="evidence" value="ECO:0007669"/>
    <property type="project" value="TreeGrafter"/>
</dbReference>
<accession>A0AAN9B166</accession>
<dbReference type="InterPro" id="IPR024790">
    <property type="entry name" value="APC4_long_dom"/>
</dbReference>
<reference evidence="10 11" key="1">
    <citation type="submission" date="2024-02" db="EMBL/GenBank/DDBJ databases">
        <title>Chromosome-scale genome assembly of the rough periwinkle Littorina saxatilis.</title>
        <authorList>
            <person name="De Jode A."/>
            <person name="Faria R."/>
            <person name="Formenti G."/>
            <person name="Sims Y."/>
            <person name="Smith T.P."/>
            <person name="Tracey A."/>
            <person name="Wood J.M.D."/>
            <person name="Zagrodzka Z.B."/>
            <person name="Johannesson K."/>
            <person name="Butlin R.K."/>
            <person name="Leder E.H."/>
        </authorList>
    </citation>
    <scope>NUCLEOTIDE SEQUENCE [LARGE SCALE GENOMIC DNA]</scope>
    <source>
        <strain evidence="10">Snail1</strain>
        <tissue evidence="10">Muscle</tissue>
    </source>
</reference>
<keyword evidence="4" id="KW-0833">Ubl conjugation pathway</keyword>
<evidence type="ECO:0000256" key="5">
    <source>
        <dbReference type="ARBA" id="ARBA00023306"/>
    </source>
</evidence>
<keyword evidence="5" id="KW-0131">Cell cycle</keyword>
<feature type="domain" description="Anaphase-promoting complex subunit 4-like WD40" evidence="7">
    <location>
        <begin position="22"/>
        <end position="110"/>
    </location>
</feature>
<evidence type="ECO:0000256" key="1">
    <source>
        <dbReference type="ARBA" id="ARBA00016067"/>
    </source>
</evidence>
<dbReference type="Pfam" id="PF23405">
    <property type="entry name" value="WD40_APC4_C-half"/>
    <property type="match status" value="1"/>
</dbReference>
<dbReference type="GO" id="GO:0005680">
    <property type="term" value="C:anaphase-promoting complex"/>
    <property type="evidence" value="ECO:0007669"/>
    <property type="project" value="InterPro"/>
</dbReference>
<dbReference type="Gene3D" id="2.130.10.10">
    <property type="entry name" value="YVTN repeat-like/Quinoprotein amine dehydrogenase"/>
    <property type="match status" value="1"/>
</dbReference>
<dbReference type="GO" id="GO:0051301">
    <property type="term" value="P:cell division"/>
    <property type="evidence" value="ECO:0007669"/>
    <property type="project" value="UniProtKB-KW"/>
</dbReference>
<keyword evidence="3" id="KW-0498">Mitosis</keyword>
<dbReference type="EMBL" id="JBAMIC010000013">
    <property type="protein sequence ID" value="KAK7097245.1"/>
    <property type="molecule type" value="Genomic_DNA"/>
</dbReference>
<feature type="compositionally biased region" description="Low complexity" evidence="6">
    <location>
        <begin position="850"/>
        <end position="864"/>
    </location>
</feature>
<feature type="region of interest" description="Disordered" evidence="6">
    <location>
        <begin position="803"/>
        <end position="864"/>
    </location>
</feature>
<feature type="compositionally biased region" description="Acidic residues" evidence="6">
    <location>
        <begin position="838"/>
        <end position="847"/>
    </location>
</feature>
<evidence type="ECO:0000256" key="6">
    <source>
        <dbReference type="SAM" id="MobiDB-lite"/>
    </source>
</evidence>
<dbReference type="PANTHER" id="PTHR13260:SF0">
    <property type="entry name" value="ANAPHASE-PROMOTING COMPLEX SUBUNIT 4"/>
    <property type="match status" value="1"/>
</dbReference>
<dbReference type="InterPro" id="IPR024977">
    <property type="entry name" value="Apc4-like_WD40_dom"/>
</dbReference>
<evidence type="ECO:0000256" key="2">
    <source>
        <dbReference type="ARBA" id="ARBA00022618"/>
    </source>
</evidence>
<gene>
    <name evidence="10" type="ORF">V1264_004253</name>
</gene>
<protein>
    <recommendedName>
        <fullName evidence="1">Anaphase-promoting complex subunit 4</fullName>
    </recommendedName>
</protein>